<feature type="region of interest" description="Disordered" evidence="1">
    <location>
        <begin position="124"/>
        <end position="144"/>
    </location>
</feature>
<organism evidence="3 4">
    <name type="scientific">Monoraphidium neglectum</name>
    <dbReference type="NCBI Taxonomy" id="145388"/>
    <lineage>
        <taxon>Eukaryota</taxon>
        <taxon>Viridiplantae</taxon>
        <taxon>Chlorophyta</taxon>
        <taxon>core chlorophytes</taxon>
        <taxon>Chlorophyceae</taxon>
        <taxon>CS clade</taxon>
        <taxon>Sphaeropleales</taxon>
        <taxon>Selenastraceae</taxon>
        <taxon>Monoraphidium</taxon>
    </lineage>
</organism>
<dbReference type="EMBL" id="KK104588">
    <property type="protein sequence ID" value="KIY93693.1"/>
    <property type="molecule type" value="Genomic_DNA"/>
</dbReference>
<keyword evidence="2" id="KW-0812">Transmembrane</keyword>
<feature type="compositionally biased region" description="Low complexity" evidence="1">
    <location>
        <begin position="207"/>
        <end position="219"/>
    </location>
</feature>
<feature type="transmembrane region" description="Helical" evidence="2">
    <location>
        <begin position="266"/>
        <end position="296"/>
    </location>
</feature>
<evidence type="ECO:0000313" key="4">
    <source>
        <dbReference type="Proteomes" id="UP000054498"/>
    </source>
</evidence>
<feature type="compositionally biased region" description="Basic and acidic residues" evidence="1">
    <location>
        <begin position="1"/>
        <end position="16"/>
    </location>
</feature>
<reference evidence="3 4" key="1">
    <citation type="journal article" date="2013" name="BMC Genomics">
        <title>Reconstruction of the lipid metabolism for the microalga Monoraphidium neglectum from its genome sequence reveals characteristics suitable for biofuel production.</title>
        <authorList>
            <person name="Bogen C."/>
            <person name="Al-Dilaimi A."/>
            <person name="Albersmeier A."/>
            <person name="Wichmann J."/>
            <person name="Grundmann M."/>
            <person name="Rupp O."/>
            <person name="Lauersen K.J."/>
            <person name="Blifernez-Klassen O."/>
            <person name="Kalinowski J."/>
            <person name="Goesmann A."/>
            <person name="Mussgnug J.H."/>
            <person name="Kruse O."/>
        </authorList>
    </citation>
    <scope>NUCLEOTIDE SEQUENCE [LARGE SCALE GENOMIC DNA]</scope>
    <source>
        <strain evidence="3 4">SAG 48.87</strain>
    </source>
</reference>
<feature type="compositionally biased region" description="Low complexity" evidence="1">
    <location>
        <begin position="32"/>
        <end position="64"/>
    </location>
</feature>
<accession>A0A0D2KD44</accession>
<dbReference type="GeneID" id="25731814"/>
<evidence type="ECO:0000313" key="3">
    <source>
        <dbReference type="EMBL" id="KIY93693.1"/>
    </source>
</evidence>
<dbReference type="AlphaFoldDB" id="A0A0D2KD44"/>
<evidence type="ECO:0000256" key="1">
    <source>
        <dbReference type="SAM" id="MobiDB-lite"/>
    </source>
</evidence>
<keyword evidence="2" id="KW-0472">Membrane</keyword>
<evidence type="ECO:0000256" key="2">
    <source>
        <dbReference type="SAM" id="Phobius"/>
    </source>
</evidence>
<feature type="compositionally biased region" description="Low complexity" evidence="1">
    <location>
        <begin position="188"/>
        <end position="198"/>
    </location>
</feature>
<dbReference type="KEGG" id="mng:MNEG_14269"/>
<feature type="region of interest" description="Disordered" evidence="1">
    <location>
        <begin position="188"/>
        <end position="251"/>
    </location>
</feature>
<dbReference type="Proteomes" id="UP000054498">
    <property type="component" value="Unassembled WGS sequence"/>
</dbReference>
<keyword evidence="2" id="KW-1133">Transmembrane helix</keyword>
<protein>
    <submittedName>
        <fullName evidence="3">Uncharacterized protein</fullName>
    </submittedName>
</protein>
<keyword evidence="4" id="KW-1185">Reference proteome</keyword>
<feature type="region of interest" description="Disordered" evidence="1">
    <location>
        <begin position="1"/>
        <end position="64"/>
    </location>
</feature>
<sequence>MPREATHTKTPEEHRAKQLPAAAVELTSSPGQQQQQEQQQQEQQQQQQQQQQQLQQQGQQQQQRQQQDEQRVAALEERVAFLEMELLKQAIGTADTPMVLGDPSYAAAAWADVDAPDAAVSGAGWGAAAPPGARGSASGSPQGGAAAVMMGAQRLAAPQGAAGQLDPEVSAIAEALLIRRSLAVAAPPAPGAGAPWGARSHDRRQRAAAAAGGITRGQQPGVWRPAGPPGASPSAAAGYGGDDGGENDDLVPVEPRNGLAMAGTILAVYFGVMVAFFAVLGDVYAGSLVTLLALALSSPDGTVPPEAMDVMDGMTLWW</sequence>
<dbReference type="RefSeq" id="XP_013892713.1">
    <property type="nucleotide sequence ID" value="XM_014037259.1"/>
</dbReference>
<gene>
    <name evidence="3" type="ORF">MNEG_14269</name>
</gene>
<name>A0A0D2KD44_9CHLO</name>
<proteinExistence type="predicted"/>